<proteinExistence type="predicted"/>
<dbReference type="Proteomes" id="UP000193411">
    <property type="component" value="Unassembled WGS sequence"/>
</dbReference>
<reference evidence="3 4" key="1">
    <citation type="submission" date="2016-07" db="EMBL/GenBank/DDBJ databases">
        <title>Pervasive Adenine N6-methylation of Active Genes in Fungi.</title>
        <authorList>
            <consortium name="DOE Joint Genome Institute"/>
            <person name="Mondo S.J."/>
            <person name="Dannebaum R.O."/>
            <person name="Kuo R.C."/>
            <person name="Labutti K."/>
            <person name="Haridas S."/>
            <person name="Kuo A."/>
            <person name="Salamov A."/>
            <person name="Ahrendt S.R."/>
            <person name="Lipzen A."/>
            <person name="Sullivan W."/>
            <person name="Andreopoulos W.B."/>
            <person name="Clum A."/>
            <person name="Lindquist E."/>
            <person name="Daum C."/>
            <person name="Ramamoorthy G.K."/>
            <person name="Gryganskyi A."/>
            <person name="Culley D."/>
            <person name="Magnuson J.K."/>
            <person name="James T.Y."/>
            <person name="O'Malley M.A."/>
            <person name="Stajich J.E."/>
            <person name="Spatafora J.W."/>
            <person name="Visel A."/>
            <person name="Grigoriev I.V."/>
        </authorList>
    </citation>
    <scope>NUCLEOTIDE SEQUENCE [LARGE SCALE GENOMIC DNA]</scope>
    <source>
        <strain evidence="3 4">PL171</strain>
    </source>
</reference>
<name>A0A1Y2HZW1_9FUNG</name>
<protein>
    <submittedName>
        <fullName evidence="3">Mitochondrial ribosomal subunit protein-domain-containing protein</fullName>
    </submittedName>
</protein>
<keyword evidence="4" id="KW-1185">Reference proteome</keyword>
<dbReference type="GO" id="GO:0003735">
    <property type="term" value="F:structural constituent of ribosome"/>
    <property type="evidence" value="ECO:0007669"/>
    <property type="project" value="InterPro"/>
</dbReference>
<dbReference type="OrthoDB" id="283424at2759"/>
<evidence type="ECO:0000313" key="3">
    <source>
        <dbReference type="EMBL" id="ORZ40136.1"/>
    </source>
</evidence>
<evidence type="ECO:0000256" key="1">
    <source>
        <dbReference type="SAM" id="MobiDB-lite"/>
    </source>
</evidence>
<dbReference type="GO" id="GO:0032543">
    <property type="term" value="P:mitochondrial translation"/>
    <property type="evidence" value="ECO:0007669"/>
    <property type="project" value="InterPro"/>
</dbReference>
<dbReference type="AlphaFoldDB" id="A0A1Y2HZW1"/>
<evidence type="ECO:0000259" key="2">
    <source>
        <dbReference type="Pfam" id="PF10213"/>
    </source>
</evidence>
<dbReference type="GO" id="GO:0005763">
    <property type="term" value="C:mitochondrial small ribosomal subunit"/>
    <property type="evidence" value="ECO:0007669"/>
    <property type="project" value="TreeGrafter"/>
</dbReference>
<feature type="compositionally biased region" description="Polar residues" evidence="1">
    <location>
        <begin position="33"/>
        <end position="45"/>
    </location>
</feature>
<dbReference type="PANTHER" id="PTHR13490:SF0">
    <property type="entry name" value="SMALL RIBOSOMAL SUBUNIT PROTEIN MS35"/>
    <property type="match status" value="1"/>
</dbReference>
<feature type="region of interest" description="Disordered" evidence="1">
    <location>
        <begin position="33"/>
        <end position="54"/>
    </location>
</feature>
<dbReference type="InterPro" id="IPR019349">
    <property type="entry name" value="Ribosomal_mS35_mit"/>
</dbReference>
<gene>
    <name evidence="3" type="ORF">BCR44DRAFT_50130</name>
</gene>
<feature type="domain" description="Small ribosomal subunit protein mS35 mitochondrial conserved" evidence="2">
    <location>
        <begin position="107"/>
        <end position="238"/>
    </location>
</feature>
<dbReference type="InterPro" id="IPR039848">
    <property type="entry name" value="Ribosomal_mS35_mt"/>
</dbReference>
<accession>A0A1Y2HZW1</accession>
<dbReference type="STRING" id="765915.A0A1Y2HZW1"/>
<dbReference type="Pfam" id="PF10213">
    <property type="entry name" value="MRP-S28"/>
    <property type="match status" value="1"/>
</dbReference>
<evidence type="ECO:0000313" key="4">
    <source>
        <dbReference type="Proteomes" id="UP000193411"/>
    </source>
</evidence>
<dbReference type="PANTHER" id="PTHR13490">
    <property type="entry name" value="MITOCHONDRIAL 28S RIBOSOMAL PROTEIN S28"/>
    <property type="match status" value="1"/>
</dbReference>
<feature type="non-terminal residue" evidence="3">
    <location>
        <position position="272"/>
    </location>
</feature>
<comment type="caution">
    <text evidence="3">The sequence shown here is derived from an EMBL/GenBank/DDBJ whole genome shotgun (WGS) entry which is preliminary data.</text>
</comment>
<dbReference type="EMBL" id="MCFL01000003">
    <property type="protein sequence ID" value="ORZ40136.1"/>
    <property type="molecule type" value="Genomic_DNA"/>
</dbReference>
<organism evidence="3 4">
    <name type="scientific">Catenaria anguillulae PL171</name>
    <dbReference type="NCBI Taxonomy" id="765915"/>
    <lineage>
        <taxon>Eukaryota</taxon>
        <taxon>Fungi</taxon>
        <taxon>Fungi incertae sedis</taxon>
        <taxon>Blastocladiomycota</taxon>
        <taxon>Blastocladiomycetes</taxon>
        <taxon>Blastocladiales</taxon>
        <taxon>Catenariaceae</taxon>
        <taxon>Catenaria</taxon>
    </lineage>
</organism>
<sequence length="272" mass="30364">MSTPAALLRPFASASAVAASSGRRALHTSTLHLARKAQSSQSFATTGHPEMDRMNEEMDPSLFKTYRGDGMSAYQMQLVTTAVLVRSYLEKAHNELPHLRAALKPEPYSPPSKRAYLRFRYVDHPSDQTNPMDRKVTLYVKVSEVAAAEKLSKDQEHALKLLAGPRFDPIDKVITMANDRFMYRAQNKAWLADTFAELLKQAKELKVPVADLPVDTRHVAKKAKALARKERVKFPKEWLIRPTVASAEKVAAAPVVEAAAAAQHRPLHRHLP</sequence>